<dbReference type="EMBL" id="VCEB01000019">
    <property type="protein sequence ID" value="KAB0367016.1"/>
    <property type="molecule type" value="Genomic_DNA"/>
</dbReference>
<dbReference type="Gene3D" id="3.30.40.10">
    <property type="entry name" value="Zinc/RING finger domain, C3HC4 (zinc finger)"/>
    <property type="match status" value="1"/>
</dbReference>
<dbReference type="Gene3D" id="3.30.160.60">
    <property type="entry name" value="Classic Zinc Finger"/>
    <property type="match status" value="1"/>
</dbReference>
<dbReference type="GO" id="GO:0016235">
    <property type="term" value="C:aggresome"/>
    <property type="evidence" value="ECO:0007669"/>
    <property type="project" value="TreeGrafter"/>
</dbReference>
<dbReference type="SMART" id="SM00336">
    <property type="entry name" value="BBOX"/>
    <property type="match status" value="1"/>
</dbReference>
<dbReference type="InterPro" id="IPR013083">
    <property type="entry name" value="Znf_RING/FYVE/PHD"/>
</dbReference>
<evidence type="ECO:0000313" key="10">
    <source>
        <dbReference type="Proteomes" id="UP000326062"/>
    </source>
</evidence>
<name>A0A5N3X3N1_MUNRE</name>
<feature type="compositionally biased region" description="Low complexity" evidence="6">
    <location>
        <begin position="475"/>
        <end position="485"/>
    </location>
</feature>
<feature type="region of interest" description="Disordered" evidence="6">
    <location>
        <begin position="577"/>
        <end position="604"/>
    </location>
</feature>
<dbReference type="InterPro" id="IPR000315">
    <property type="entry name" value="Znf_B-box"/>
</dbReference>
<dbReference type="GO" id="GO:0031625">
    <property type="term" value="F:ubiquitin protein ligase binding"/>
    <property type="evidence" value="ECO:0007669"/>
    <property type="project" value="TreeGrafter"/>
</dbReference>
<gene>
    <name evidence="9" type="ORF">FD755_020340</name>
</gene>
<dbReference type="GO" id="GO:0070842">
    <property type="term" value="P:aggresome assembly"/>
    <property type="evidence" value="ECO:0007669"/>
    <property type="project" value="TreeGrafter"/>
</dbReference>
<dbReference type="FunFam" id="3.30.160.60:FF:000332">
    <property type="entry name" value="E3 ubiquitin-protein ligase TRIM37 isoform X1"/>
    <property type="match status" value="1"/>
</dbReference>
<dbReference type="AlphaFoldDB" id="A0A5N3X3N1"/>
<keyword evidence="1" id="KW-0479">Metal-binding</keyword>
<protein>
    <recommendedName>
        <fullName evidence="11">RING-type domain-containing protein</fullName>
    </recommendedName>
</protein>
<feature type="compositionally biased region" description="Basic and acidic residues" evidence="6">
    <location>
        <begin position="444"/>
        <end position="454"/>
    </location>
</feature>
<evidence type="ECO:0000256" key="3">
    <source>
        <dbReference type="ARBA" id="ARBA00022833"/>
    </source>
</evidence>
<keyword evidence="3" id="KW-0862">Zinc</keyword>
<evidence type="ECO:0000259" key="8">
    <source>
        <dbReference type="PROSITE" id="PS50119"/>
    </source>
</evidence>
<feature type="domain" description="RING-type" evidence="7">
    <location>
        <begin position="8"/>
        <end position="48"/>
    </location>
</feature>
<dbReference type="SUPFAM" id="SSF57850">
    <property type="entry name" value="RING/U-box"/>
    <property type="match status" value="1"/>
</dbReference>
<evidence type="ECO:0008006" key="11">
    <source>
        <dbReference type="Google" id="ProtNLM"/>
    </source>
</evidence>
<keyword evidence="10" id="KW-1185">Reference proteome</keyword>
<feature type="compositionally biased region" description="Acidic residues" evidence="6">
    <location>
        <begin position="844"/>
        <end position="856"/>
    </location>
</feature>
<evidence type="ECO:0000256" key="6">
    <source>
        <dbReference type="SAM" id="MobiDB-lite"/>
    </source>
</evidence>
<feature type="compositionally biased region" description="Acidic residues" evidence="6">
    <location>
        <begin position="488"/>
        <end position="501"/>
    </location>
</feature>
<evidence type="ECO:0000256" key="1">
    <source>
        <dbReference type="ARBA" id="ARBA00022723"/>
    </source>
</evidence>
<dbReference type="Pfam" id="PF00643">
    <property type="entry name" value="zf-B_box"/>
    <property type="match status" value="1"/>
</dbReference>
<proteinExistence type="predicted"/>
<keyword evidence="5" id="KW-0175">Coiled coil</keyword>
<feature type="coiled-coil region" evidence="5">
    <location>
        <begin position="126"/>
        <end position="174"/>
    </location>
</feature>
<dbReference type="Proteomes" id="UP000326062">
    <property type="component" value="Chromosome 17"/>
</dbReference>
<feature type="domain" description="B box-type" evidence="8">
    <location>
        <begin position="83"/>
        <end position="125"/>
    </location>
</feature>
<dbReference type="InterPro" id="IPR001841">
    <property type="entry name" value="Znf_RING"/>
</dbReference>
<evidence type="ECO:0000313" key="9">
    <source>
        <dbReference type="EMBL" id="KAB0367016.1"/>
    </source>
</evidence>
<dbReference type="GO" id="GO:0051865">
    <property type="term" value="P:protein autoubiquitination"/>
    <property type="evidence" value="ECO:0007669"/>
    <property type="project" value="TreeGrafter"/>
</dbReference>
<keyword evidence="2 4" id="KW-0863">Zinc-finger</keyword>
<evidence type="ECO:0000259" key="7">
    <source>
        <dbReference type="PROSITE" id="PS50089"/>
    </source>
</evidence>
<reference evidence="9 10" key="1">
    <citation type="submission" date="2019-06" db="EMBL/GenBank/DDBJ databases">
        <title>Discovery of a novel chromosome fission-fusion reversal in muntjac.</title>
        <authorList>
            <person name="Mudd A.B."/>
            <person name="Bredeson J.V."/>
            <person name="Baum R."/>
            <person name="Hockemeyer D."/>
            <person name="Rokhsar D.S."/>
        </authorList>
    </citation>
    <scope>NUCLEOTIDE SEQUENCE [LARGE SCALE GENOMIC DNA]</scope>
    <source>
        <strain evidence="9">UCam_UCB_Mr</strain>
        <tissue evidence="9">Fibroblast cell line</tissue>
    </source>
</reference>
<dbReference type="SUPFAM" id="SSF49599">
    <property type="entry name" value="TRAF domain-like"/>
    <property type="match status" value="1"/>
</dbReference>
<dbReference type="PROSITE" id="PS50089">
    <property type="entry name" value="ZF_RING_2"/>
    <property type="match status" value="1"/>
</dbReference>
<organism evidence="9 10">
    <name type="scientific">Muntiacus reevesi</name>
    <name type="common">Reeves' muntjac</name>
    <name type="synonym">Cervus reevesi</name>
    <dbReference type="NCBI Taxonomy" id="9886"/>
    <lineage>
        <taxon>Eukaryota</taxon>
        <taxon>Metazoa</taxon>
        <taxon>Chordata</taxon>
        <taxon>Craniata</taxon>
        <taxon>Vertebrata</taxon>
        <taxon>Euteleostomi</taxon>
        <taxon>Mammalia</taxon>
        <taxon>Eutheria</taxon>
        <taxon>Laurasiatheria</taxon>
        <taxon>Artiodactyla</taxon>
        <taxon>Ruminantia</taxon>
        <taxon>Pecora</taxon>
        <taxon>Cervidae</taxon>
        <taxon>Muntiacinae</taxon>
        <taxon>Muntiacus</taxon>
    </lineage>
</organism>
<dbReference type="GO" id="GO:0061630">
    <property type="term" value="F:ubiquitin protein ligase activity"/>
    <property type="evidence" value="ECO:0007669"/>
    <property type="project" value="TreeGrafter"/>
</dbReference>
<evidence type="ECO:0000256" key="4">
    <source>
        <dbReference type="PROSITE-ProRule" id="PRU00024"/>
    </source>
</evidence>
<dbReference type="CDD" id="cd16619">
    <property type="entry name" value="mRING-HC-C4C4_TRIM37_C-VIII"/>
    <property type="match status" value="1"/>
</dbReference>
<dbReference type="PANTHER" id="PTHR36754:SF2">
    <property type="entry name" value="E3 UBIQUITIN-PROTEIN LIGASE TRIM37"/>
    <property type="match status" value="1"/>
</dbReference>
<dbReference type="SMART" id="SM00502">
    <property type="entry name" value="BBC"/>
    <property type="match status" value="1"/>
</dbReference>
<dbReference type="GO" id="GO:0006513">
    <property type="term" value="P:protein monoubiquitination"/>
    <property type="evidence" value="ECO:0007669"/>
    <property type="project" value="TreeGrafter"/>
</dbReference>
<feature type="region of interest" description="Disordered" evidence="6">
    <location>
        <begin position="387"/>
        <end position="501"/>
    </location>
</feature>
<feature type="compositionally biased region" description="Acidic residues" evidence="6">
    <location>
        <begin position="455"/>
        <end position="467"/>
    </location>
</feature>
<evidence type="ECO:0000256" key="5">
    <source>
        <dbReference type="SAM" id="Coils"/>
    </source>
</evidence>
<feature type="region of interest" description="Disordered" evidence="6">
    <location>
        <begin position="693"/>
        <end position="752"/>
    </location>
</feature>
<dbReference type="Gene3D" id="2.60.210.10">
    <property type="entry name" value="Apoptosis, Tumor Necrosis Factor Receptor Associated Protein 2, Chain A"/>
    <property type="match status" value="1"/>
</dbReference>
<dbReference type="GO" id="GO:0005164">
    <property type="term" value="F:tumor necrosis factor receptor binding"/>
    <property type="evidence" value="ECO:0007669"/>
    <property type="project" value="TreeGrafter"/>
</dbReference>
<feature type="compositionally biased region" description="Basic and acidic residues" evidence="6">
    <location>
        <begin position="716"/>
        <end position="728"/>
    </location>
</feature>
<feature type="non-terminal residue" evidence="9">
    <location>
        <position position="1"/>
    </location>
</feature>
<feature type="region of interest" description="Disordered" evidence="6">
    <location>
        <begin position="817"/>
        <end position="902"/>
    </location>
</feature>
<dbReference type="SUPFAM" id="SSF57845">
    <property type="entry name" value="B-box zinc-binding domain"/>
    <property type="match status" value="1"/>
</dbReference>
<comment type="caution">
    <text evidence="9">The sequence shown here is derived from an EMBL/GenBank/DDBJ whole genome shotgun (WGS) entry which is preliminary data.</text>
</comment>
<feature type="compositionally biased region" description="Low complexity" evidence="6">
    <location>
        <begin position="737"/>
        <end position="751"/>
    </location>
</feature>
<dbReference type="GO" id="GO:0008270">
    <property type="term" value="F:zinc ion binding"/>
    <property type="evidence" value="ECO:0007669"/>
    <property type="project" value="UniProtKB-KW"/>
</dbReference>
<dbReference type="GO" id="GO:0005778">
    <property type="term" value="C:peroxisomal membrane"/>
    <property type="evidence" value="ECO:0007669"/>
    <property type="project" value="TreeGrafter"/>
</dbReference>
<dbReference type="PROSITE" id="PS50119">
    <property type="entry name" value="ZF_BBOX"/>
    <property type="match status" value="1"/>
</dbReference>
<evidence type="ECO:0000256" key="2">
    <source>
        <dbReference type="ARBA" id="ARBA00022771"/>
    </source>
</evidence>
<dbReference type="InterPro" id="IPR003649">
    <property type="entry name" value="Bbox_C"/>
</dbReference>
<accession>A0A5N3X3N1</accession>
<dbReference type="CDD" id="cd19779">
    <property type="entry name" value="Bbox2_TRIM37_C-VIII"/>
    <property type="match status" value="1"/>
</dbReference>
<dbReference type="GO" id="GO:0035098">
    <property type="term" value="C:ESC/E(Z) complex"/>
    <property type="evidence" value="ECO:0007669"/>
    <property type="project" value="TreeGrafter"/>
</dbReference>
<dbReference type="PANTHER" id="PTHR36754">
    <property type="entry name" value="E3 UBIQUITIN-PROTEIN LIGASE TRIM37"/>
    <property type="match status" value="1"/>
</dbReference>
<dbReference type="InterPro" id="IPR053003">
    <property type="entry name" value="TRIM_RBCC_E3_ubiq-ligases"/>
</dbReference>
<dbReference type="InterPro" id="IPR008974">
    <property type="entry name" value="TRAF-like"/>
</dbReference>
<sequence length="902" mass="100728">SIAEVFRCFICMEKLRDARLCPHCSKLCCFSCIRRWLTEQRAQCPHCRAPLQLRELVNCRWAEEVTQQLDTLQLCSLTKHEENEKDKCENHHEKLSVFCWTCKKCICHQCALWGGMHSGHTFKPLAEIYEQHVTKVNEEVAKLRRRLMELISLVQEVERNVEAVRNAKDERVREIRNAVEMMIARLDTQLKNKLITLMGQKTSLTQETELLESLVQEVEHQLRSCSKSELISKSSEILMMFQQVHRKPMASFVTTPVPPDFTSELVPSYDSATFVLENFRYEYRVEMVHQSCNDPTKNIIREFASDFEVGECWGYNRFFRLDLLANEGYLNRQNDTVILRFQVRSPTFFQKCRDQHWYITQLEAAQTSYIQQINNLKERLTIELSRTQKSRDLSPPDNHLSPQNDDTPETRAKKSGSCADVLLQDGPATASVRDVKEDEEDEEKIQNEDYHQDLSDGDLDLDLVGEDEANHLDGSSSSASSTATSNTEENDIDEETMSGENDVEYNNMELEEGELMEDAAAAGPPGGNHGYVGASSRMSRRAHLCSAATSSLLDIDPLILIHLLDLKDRSSMENLWGLQPRPPASLQPTASYSRKDKDQRKQQAMWRVPSDLKMLKRLKTQMAEVRCMKTDVKNTLSEIKSNNAASGDMPTSLLSADQAALAACGTENSSRLQELGMELLAKSSVASCYIRNSTNKKSHSPKPARSSIAGSLSLRRAVDSGENSRSKGDCQTLSEVSPGSSQSGSRHSSPRALTHVSISDILTKSEDRQCQALDSDAVLVAVFNGVPVVEKRRKMVTLGTNAKGSHLEGMQMTDVENNSETGELQPVLPEGASAAPEDGMSSDSDIECDTENEEQEEHAGLGGFSDSFMAQPPDEAFSRDFPGGSVAKNPLSSAGDTGSIPA</sequence>